<dbReference type="Pfam" id="PF05838">
    <property type="entry name" value="Glyco_hydro_108"/>
    <property type="match status" value="1"/>
</dbReference>
<dbReference type="Pfam" id="PF09374">
    <property type="entry name" value="PG_binding_3"/>
    <property type="match status" value="1"/>
</dbReference>
<dbReference type="eggNOG" id="COG3926">
    <property type="taxonomic scope" value="Bacteria"/>
</dbReference>
<dbReference type="RefSeq" id="WP_011750321.1">
    <property type="nucleotide sequence ID" value="NC_008687.1"/>
</dbReference>
<dbReference type="Proteomes" id="UP000000361">
    <property type="component" value="Chromosome 2"/>
</dbReference>
<dbReference type="STRING" id="318586.Pden_4087"/>
<feature type="domain" description="Peptidoglycan binding" evidence="2">
    <location>
        <begin position="97"/>
        <end position="165"/>
    </location>
</feature>
<dbReference type="InterPro" id="IPR023346">
    <property type="entry name" value="Lysozyme-like_dom_sf"/>
</dbReference>
<dbReference type="EnsemblBacteria" id="ABL72153">
    <property type="protein sequence ID" value="ABL72153"/>
    <property type="gene ID" value="Pden_4087"/>
</dbReference>
<dbReference type="CDD" id="cd13926">
    <property type="entry name" value="N-acetylmuramidase_GH108"/>
    <property type="match status" value="1"/>
</dbReference>
<reference evidence="4" key="1">
    <citation type="submission" date="2006-12" db="EMBL/GenBank/DDBJ databases">
        <title>Complete sequence of chromosome 2 of Paracoccus denitrificans PD1222.</title>
        <authorList>
            <person name="Copeland A."/>
            <person name="Lucas S."/>
            <person name="Lapidus A."/>
            <person name="Barry K."/>
            <person name="Detter J.C."/>
            <person name="Glavina del Rio T."/>
            <person name="Hammon N."/>
            <person name="Israni S."/>
            <person name="Dalin E."/>
            <person name="Tice H."/>
            <person name="Pitluck S."/>
            <person name="Munk A.C."/>
            <person name="Brettin T."/>
            <person name="Bruce D."/>
            <person name="Han C."/>
            <person name="Tapia R."/>
            <person name="Gilna P."/>
            <person name="Schmutz J."/>
            <person name="Larimer F."/>
            <person name="Land M."/>
            <person name="Hauser L."/>
            <person name="Kyrpides N."/>
            <person name="Lykidis A."/>
            <person name="Spiro S."/>
            <person name="Richardson D.J."/>
            <person name="Moir J.W.B."/>
            <person name="Ferguson S.J."/>
            <person name="van Spanning R.J.M."/>
            <person name="Richardson P."/>
        </authorList>
    </citation>
    <scope>NUCLEOTIDE SEQUENCE [LARGE SCALE GENOMIC DNA]</scope>
    <source>
        <strain evidence="4">Pd 1222</strain>
    </source>
</reference>
<evidence type="ECO:0000259" key="1">
    <source>
        <dbReference type="Pfam" id="PF05838"/>
    </source>
</evidence>
<accession>A1B9F9</accession>
<dbReference type="KEGG" id="pde:Pden_4087"/>
<dbReference type="Gene3D" id="1.20.141.10">
    <property type="entry name" value="Chitosanase, subunit A, domain 1"/>
    <property type="match status" value="1"/>
</dbReference>
<dbReference type="OrthoDB" id="9815229at2"/>
<dbReference type="EMBL" id="CP000490">
    <property type="protein sequence ID" value="ABL72153.1"/>
    <property type="molecule type" value="Genomic_DNA"/>
</dbReference>
<gene>
    <name evidence="3" type="ordered locus">Pden_4087</name>
</gene>
<dbReference type="HOGENOM" id="CLU_082693_0_1_5"/>
<sequence>MRSNFDRCLAETLAHEGGWADDPRDAGGATMKGITFATYRAWKKRPITKAELRNITDAEVAAIYRQNYWDAVRGDDLPAGLDLVAFDASVNSGVSRGAKWLQSALGVTADGMIGPQTIAAAKAAHPEAVIDRAISARLAFLRVAKNTKTGAVLWPTYGKGWTRRVESVREEAIAMSKVTTPNATKPAAPSAGIIAALLALFKSPFGGKS</sequence>
<evidence type="ECO:0000259" key="2">
    <source>
        <dbReference type="Pfam" id="PF09374"/>
    </source>
</evidence>
<feature type="domain" description="TtsA-like Glycoside hydrolase family 108" evidence="1">
    <location>
        <begin position="10"/>
        <end position="93"/>
    </location>
</feature>
<dbReference type="SUPFAM" id="SSF53955">
    <property type="entry name" value="Lysozyme-like"/>
    <property type="match status" value="1"/>
</dbReference>
<dbReference type="InterPro" id="IPR018537">
    <property type="entry name" value="Peptidoglycan-bd_3"/>
</dbReference>
<dbReference type="CAZy" id="GH108">
    <property type="family name" value="Glycoside Hydrolase Family 108"/>
</dbReference>
<protein>
    <submittedName>
        <fullName evidence="3">Uncharacterized protein</fullName>
    </submittedName>
</protein>
<dbReference type="GeneID" id="93453754"/>
<proteinExistence type="predicted"/>
<name>A1B9F9_PARDP</name>
<dbReference type="AlphaFoldDB" id="A1B9F9"/>
<evidence type="ECO:0000313" key="4">
    <source>
        <dbReference type="Proteomes" id="UP000000361"/>
    </source>
</evidence>
<evidence type="ECO:0000313" key="3">
    <source>
        <dbReference type="EMBL" id="ABL72153.1"/>
    </source>
</evidence>
<organism evidence="3 4">
    <name type="scientific">Paracoccus denitrificans (strain Pd 1222)</name>
    <dbReference type="NCBI Taxonomy" id="318586"/>
    <lineage>
        <taxon>Bacteria</taxon>
        <taxon>Pseudomonadati</taxon>
        <taxon>Pseudomonadota</taxon>
        <taxon>Alphaproteobacteria</taxon>
        <taxon>Rhodobacterales</taxon>
        <taxon>Paracoccaceae</taxon>
        <taxon>Paracoccus</taxon>
    </lineage>
</organism>
<keyword evidence="4" id="KW-1185">Reference proteome</keyword>
<dbReference type="InterPro" id="IPR008565">
    <property type="entry name" value="TtsA-like_GH18_dom"/>
</dbReference>